<feature type="transmembrane region" description="Helical" evidence="6">
    <location>
        <begin position="257"/>
        <end position="278"/>
    </location>
</feature>
<dbReference type="EMBL" id="MFES01000010">
    <property type="protein sequence ID" value="OGE86120.1"/>
    <property type="molecule type" value="Genomic_DNA"/>
</dbReference>
<dbReference type="AlphaFoldDB" id="A0A1F5P8X9"/>
<dbReference type="STRING" id="1817832.A3J48_02675"/>
<organism evidence="7 8">
    <name type="scientific">Candidatus Doudnabacteria bacterium RIFCSPHIGHO2_02_FULL_46_11</name>
    <dbReference type="NCBI Taxonomy" id="1817832"/>
    <lineage>
        <taxon>Bacteria</taxon>
        <taxon>Candidatus Doudnaibacteriota</taxon>
    </lineage>
</organism>
<feature type="transmembrane region" description="Helical" evidence="6">
    <location>
        <begin position="85"/>
        <end position="107"/>
    </location>
</feature>
<feature type="transmembrane region" description="Helical" evidence="6">
    <location>
        <begin position="330"/>
        <end position="349"/>
    </location>
</feature>
<keyword evidence="4 6" id="KW-1133">Transmembrane helix</keyword>
<feature type="transmembrane region" description="Helical" evidence="6">
    <location>
        <begin position="420"/>
        <end position="439"/>
    </location>
</feature>
<sequence length="477" mass="52910">MTLVAKIAHSTFYQTVGKIAAVLLGLWQVSLLTKYLGNTGYGTYATVTAYLGIIIVLAELGLHITNVTKISQPGADERKILSNAFTLRTVSSLIFFAVATVVGYFFLPFEYEIRLGIVFAAAAFALLSVNQVFVGVFQKNFANHMLVFGEIISKSIVVAAIYILVTKGYGVLAILATLNLAFAVHLGVTMYFAYKYIPFSFQFDFSYWRLLLSQSWPIAFSGILNLIYFKTDTVILAGYKGAAAAGIYSVPYKILEVLIAFPALFAGLLLPLLSAAAINNLVRFKAIIQNAFNALIYIAFLVMVEVMIFAEPMIRFITREKFFEFTESVPLFRLLIITTLFLFVGNLFGHAVPALGLQRKMILGYALAAGAGLAVYFTLIPRFSFYGAALGTILTEAIAAFYSMWLVLKTTRHKLEYKGLIKTIVASVITYWLGTIIFIRFGITWWIAAVLVAIIYIIILYKLKGITKDEIKMVLAR</sequence>
<evidence type="ECO:0000256" key="6">
    <source>
        <dbReference type="SAM" id="Phobius"/>
    </source>
</evidence>
<feature type="transmembrane region" description="Helical" evidence="6">
    <location>
        <begin position="12"/>
        <end position="29"/>
    </location>
</feature>
<dbReference type="PANTHER" id="PTHR30250">
    <property type="entry name" value="PST FAMILY PREDICTED COLANIC ACID TRANSPORTER"/>
    <property type="match status" value="1"/>
</dbReference>
<dbReference type="InterPro" id="IPR050833">
    <property type="entry name" value="Poly_Biosynth_Transport"/>
</dbReference>
<accession>A0A1F5P8X9</accession>
<evidence type="ECO:0000256" key="5">
    <source>
        <dbReference type="ARBA" id="ARBA00023136"/>
    </source>
</evidence>
<feature type="transmembrane region" description="Helical" evidence="6">
    <location>
        <begin position="206"/>
        <end position="229"/>
    </location>
</feature>
<comment type="caution">
    <text evidence="7">The sequence shown here is derived from an EMBL/GenBank/DDBJ whole genome shotgun (WGS) entry which is preliminary data.</text>
</comment>
<feature type="transmembrane region" description="Helical" evidence="6">
    <location>
        <begin position="445"/>
        <end position="463"/>
    </location>
</feature>
<feature type="transmembrane region" description="Helical" evidence="6">
    <location>
        <begin position="171"/>
        <end position="194"/>
    </location>
</feature>
<evidence type="ECO:0000256" key="1">
    <source>
        <dbReference type="ARBA" id="ARBA00004651"/>
    </source>
</evidence>
<evidence type="ECO:0000256" key="2">
    <source>
        <dbReference type="ARBA" id="ARBA00022475"/>
    </source>
</evidence>
<feature type="transmembrane region" description="Helical" evidence="6">
    <location>
        <begin position="290"/>
        <end position="310"/>
    </location>
</feature>
<evidence type="ECO:0000256" key="3">
    <source>
        <dbReference type="ARBA" id="ARBA00022692"/>
    </source>
</evidence>
<keyword evidence="2" id="KW-1003">Cell membrane</keyword>
<evidence type="ECO:0000256" key="4">
    <source>
        <dbReference type="ARBA" id="ARBA00022989"/>
    </source>
</evidence>
<protein>
    <submittedName>
        <fullName evidence="7">Uncharacterized protein</fullName>
    </submittedName>
</protein>
<evidence type="ECO:0000313" key="8">
    <source>
        <dbReference type="Proteomes" id="UP000176786"/>
    </source>
</evidence>
<feature type="transmembrane region" description="Helical" evidence="6">
    <location>
        <begin position="145"/>
        <end position="165"/>
    </location>
</feature>
<dbReference type="Pfam" id="PF01943">
    <property type="entry name" value="Polysacc_synt"/>
    <property type="match status" value="1"/>
</dbReference>
<name>A0A1F5P8X9_9BACT</name>
<keyword evidence="3 6" id="KW-0812">Transmembrane</keyword>
<dbReference type="PANTHER" id="PTHR30250:SF11">
    <property type="entry name" value="O-ANTIGEN TRANSPORTER-RELATED"/>
    <property type="match status" value="1"/>
</dbReference>
<reference evidence="7 8" key="1">
    <citation type="journal article" date="2016" name="Nat. Commun.">
        <title>Thousands of microbial genomes shed light on interconnected biogeochemical processes in an aquifer system.</title>
        <authorList>
            <person name="Anantharaman K."/>
            <person name="Brown C.T."/>
            <person name="Hug L.A."/>
            <person name="Sharon I."/>
            <person name="Castelle C.J."/>
            <person name="Probst A.J."/>
            <person name="Thomas B.C."/>
            <person name="Singh A."/>
            <person name="Wilkins M.J."/>
            <person name="Karaoz U."/>
            <person name="Brodie E.L."/>
            <person name="Williams K.H."/>
            <person name="Hubbard S.S."/>
            <person name="Banfield J.F."/>
        </authorList>
    </citation>
    <scope>NUCLEOTIDE SEQUENCE [LARGE SCALE GENOMIC DNA]</scope>
</reference>
<feature type="transmembrane region" description="Helical" evidence="6">
    <location>
        <begin position="113"/>
        <end position="133"/>
    </location>
</feature>
<dbReference type="Proteomes" id="UP000176786">
    <property type="component" value="Unassembled WGS sequence"/>
</dbReference>
<proteinExistence type="predicted"/>
<feature type="transmembrane region" description="Helical" evidence="6">
    <location>
        <begin position="361"/>
        <end position="379"/>
    </location>
</feature>
<keyword evidence="5 6" id="KW-0472">Membrane</keyword>
<evidence type="ECO:0000313" key="7">
    <source>
        <dbReference type="EMBL" id="OGE86120.1"/>
    </source>
</evidence>
<dbReference type="GO" id="GO:0005886">
    <property type="term" value="C:plasma membrane"/>
    <property type="evidence" value="ECO:0007669"/>
    <property type="project" value="UniProtKB-SubCell"/>
</dbReference>
<feature type="transmembrane region" description="Helical" evidence="6">
    <location>
        <begin position="41"/>
        <end position="64"/>
    </location>
</feature>
<gene>
    <name evidence="7" type="ORF">A3J48_02675</name>
</gene>
<comment type="subcellular location">
    <subcellularLocation>
        <location evidence="1">Cell membrane</location>
        <topology evidence="1">Multi-pass membrane protein</topology>
    </subcellularLocation>
</comment>
<feature type="transmembrane region" description="Helical" evidence="6">
    <location>
        <begin position="385"/>
        <end position="408"/>
    </location>
</feature>
<dbReference type="InterPro" id="IPR002797">
    <property type="entry name" value="Polysacc_synth"/>
</dbReference>